<sequence length="341" mass="35780">MSWAMAACAVLLAAGALLQAAFPDPGALARFLGGHRRLAALLDLLGIGRMPRGGVLPALLALLCYALASCTVRRARRLPGGGTRAAWASVAFHASLLLVAAGGLGSALGRYEARAVLTEGELLREGAAGLSVTRRPLLPVGLPGGFRFRLVRVVPRPGAGPVRLVRRRHTQAVRPFHPADLDGVRVYGLEHGFAPSFTVRDDLGRVRFSAFVALRSAAAGGTVRSGHRDAFRPPGLPFTVGVTLPATGGDAPPDRARVTVSRDGAVLFSGVLRPGRPVRLPGATLSMGGVRRWSAFRLVRDPGMPLVYVGFIVGLGALAARAYLAPPPGRDRCPGRIQHRA</sequence>
<keyword evidence="9" id="KW-1185">Reference proteome</keyword>
<dbReference type="InterPro" id="IPR007816">
    <property type="entry name" value="ResB-like_domain"/>
</dbReference>
<comment type="caution">
    <text evidence="8">The sequence shown here is derived from an EMBL/GenBank/DDBJ whole genome shotgun (WGS) entry which is preliminary data.</text>
</comment>
<protein>
    <submittedName>
        <fullName evidence="8">Cytochrome c biogenesis protein ResB</fullName>
    </submittedName>
</protein>
<evidence type="ECO:0000256" key="3">
    <source>
        <dbReference type="ARBA" id="ARBA00022748"/>
    </source>
</evidence>
<evidence type="ECO:0000256" key="1">
    <source>
        <dbReference type="ARBA" id="ARBA00004141"/>
    </source>
</evidence>
<accession>A0A6N9TSI3</accession>
<dbReference type="EMBL" id="JAAGRR010000007">
    <property type="protein sequence ID" value="NDY41516.1"/>
    <property type="molecule type" value="Genomic_DNA"/>
</dbReference>
<dbReference type="Pfam" id="PF05140">
    <property type="entry name" value="ResB"/>
    <property type="match status" value="1"/>
</dbReference>
<evidence type="ECO:0000313" key="9">
    <source>
        <dbReference type="Proteomes" id="UP000469346"/>
    </source>
</evidence>
<dbReference type="GO" id="GO:0017004">
    <property type="term" value="P:cytochrome complex assembly"/>
    <property type="evidence" value="ECO:0007669"/>
    <property type="project" value="UniProtKB-KW"/>
</dbReference>
<dbReference type="GO" id="GO:0016020">
    <property type="term" value="C:membrane"/>
    <property type="evidence" value="ECO:0007669"/>
    <property type="project" value="UniProtKB-SubCell"/>
</dbReference>
<reference evidence="8 9" key="1">
    <citation type="submission" date="2020-02" db="EMBL/GenBank/DDBJ databases">
        <title>Comparative genomics of sulfur disproportionating microorganisms.</title>
        <authorList>
            <person name="Ward L.M."/>
            <person name="Bertran E."/>
            <person name="Johnston D.T."/>
        </authorList>
    </citation>
    <scope>NUCLEOTIDE SEQUENCE [LARGE SCALE GENOMIC DNA]</scope>
    <source>
        <strain evidence="8 9">DSM 100025</strain>
    </source>
</reference>
<organism evidence="8 9">
    <name type="scientific">Dissulfurirhabdus thermomarina</name>
    <dbReference type="NCBI Taxonomy" id="1765737"/>
    <lineage>
        <taxon>Bacteria</taxon>
        <taxon>Deltaproteobacteria</taxon>
        <taxon>Dissulfurirhabdaceae</taxon>
        <taxon>Dissulfurirhabdus</taxon>
    </lineage>
</organism>
<keyword evidence="3" id="KW-0201">Cytochrome c-type biogenesis</keyword>
<evidence type="ECO:0000256" key="5">
    <source>
        <dbReference type="ARBA" id="ARBA00023136"/>
    </source>
</evidence>
<dbReference type="InterPro" id="IPR023494">
    <property type="entry name" value="Cyt_c_bgen_Ccs1/CcsB/ResB"/>
</dbReference>
<evidence type="ECO:0000313" key="8">
    <source>
        <dbReference type="EMBL" id="NDY41516.1"/>
    </source>
</evidence>
<evidence type="ECO:0000259" key="7">
    <source>
        <dbReference type="Pfam" id="PF05140"/>
    </source>
</evidence>
<name>A0A6N9TSI3_DISTH</name>
<dbReference type="PANTHER" id="PTHR31566:SF5">
    <property type="entry name" value="RESB-LIKE DOMAIN-CONTAINING PROTEIN"/>
    <property type="match status" value="1"/>
</dbReference>
<dbReference type="AlphaFoldDB" id="A0A6N9TSI3"/>
<keyword evidence="2 6" id="KW-0812">Transmembrane</keyword>
<feature type="transmembrane region" description="Helical" evidence="6">
    <location>
        <begin position="85"/>
        <end position="108"/>
    </location>
</feature>
<keyword evidence="4 6" id="KW-1133">Transmembrane helix</keyword>
<proteinExistence type="predicted"/>
<dbReference type="PANTHER" id="PTHR31566">
    <property type="entry name" value="CYTOCHROME C BIOGENESIS PROTEIN CCS1, CHLOROPLASTIC"/>
    <property type="match status" value="1"/>
</dbReference>
<feature type="domain" description="ResB-like" evidence="7">
    <location>
        <begin position="87"/>
        <end position="323"/>
    </location>
</feature>
<comment type="subcellular location">
    <subcellularLocation>
        <location evidence="1">Membrane</location>
        <topology evidence="1">Multi-pass membrane protein</topology>
    </subcellularLocation>
</comment>
<gene>
    <name evidence="8" type="ORF">G3N55_01435</name>
</gene>
<feature type="transmembrane region" description="Helical" evidence="6">
    <location>
        <begin position="306"/>
        <end position="324"/>
    </location>
</feature>
<feature type="transmembrane region" description="Helical" evidence="6">
    <location>
        <begin position="53"/>
        <end position="73"/>
    </location>
</feature>
<keyword evidence="5 6" id="KW-0472">Membrane</keyword>
<evidence type="ECO:0000256" key="2">
    <source>
        <dbReference type="ARBA" id="ARBA00022692"/>
    </source>
</evidence>
<evidence type="ECO:0000256" key="6">
    <source>
        <dbReference type="SAM" id="Phobius"/>
    </source>
</evidence>
<dbReference type="Proteomes" id="UP000469346">
    <property type="component" value="Unassembled WGS sequence"/>
</dbReference>
<dbReference type="RefSeq" id="WP_169755422.1">
    <property type="nucleotide sequence ID" value="NZ_JAAGRR010000007.1"/>
</dbReference>
<evidence type="ECO:0000256" key="4">
    <source>
        <dbReference type="ARBA" id="ARBA00022989"/>
    </source>
</evidence>